<dbReference type="Proteomes" id="UP001328107">
    <property type="component" value="Unassembled WGS sequence"/>
</dbReference>
<keyword evidence="2" id="KW-1185">Reference proteome</keyword>
<reference evidence="2" key="1">
    <citation type="submission" date="2022-10" db="EMBL/GenBank/DDBJ databases">
        <title>Genome assembly of Pristionchus species.</title>
        <authorList>
            <person name="Yoshida K."/>
            <person name="Sommer R.J."/>
        </authorList>
    </citation>
    <scope>NUCLEOTIDE SEQUENCE [LARGE SCALE GENOMIC DNA]</scope>
    <source>
        <strain evidence="2">RS5460</strain>
    </source>
</reference>
<dbReference type="EMBL" id="BTRK01000006">
    <property type="protein sequence ID" value="GMR62798.1"/>
    <property type="molecule type" value="Genomic_DNA"/>
</dbReference>
<accession>A0AAN5DGF5</accession>
<feature type="non-terminal residue" evidence="1">
    <location>
        <position position="144"/>
    </location>
</feature>
<evidence type="ECO:0000313" key="1">
    <source>
        <dbReference type="EMBL" id="GMR62798.1"/>
    </source>
</evidence>
<name>A0AAN5DGF5_9BILA</name>
<protein>
    <submittedName>
        <fullName evidence="1">Uncharacterized protein</fullName>
    </submittedName>
</protein>
<feature type="non-terminal residue" evidence="1">
    <location>
        <position position="1"/>
    </location>
</feature>
<sequence length="144" mass="16011">PCGNGLRAVDLLLPDMSHRVEPNNNGAHLTWDTQLGAWYLSWPRTYIRAASCFSIDFASPRVIDASACVPLKGLPTNQGYGPPSAPFNRTWPCSDPRATSISYLEKKDSPYTITKGNAWINCVFGSWIWVNYPGEMFQTRSIVA</sequence>
<comment type="caution">
    <text evidence="1">The sequence shown here is derived from an EMBL/GenBank/DDBJ whole genome shotgun (WGS) entry which is preliminary data.</text>
</comment>
<dbReference type="AlphaFoldDB" id="A0AAN5DGF5"/>
<organism evidence="1 2">
    <name type="scientific">Pristionchus mayeri</name>
    <dbReference type="NCBI Taxonomy" id="1317129"/>
    <lineage>
        <taxon>Eukaryota</taxon>
        <taxon>Metazoa</taxon>
        <taxon>Ecdysozoa</taxon>
        <taxon>Nematoda</taxon>
        <taxon>Chromadorea</taxon>
        <taxon>Rhabditida</taxon>
        <taxon>Rhabditina</taxon>
        <taxon>Diplogasteromorpha</taxon>
        <taxon>Diplogasteroidea</taxon>
        <taxon>Neodiplogasteridae</taxon>
        <taxon>Pristionchus</taxon>
    </lineage>
</organism>
<gene>
    <name evidence="1" type="ORF">PMAYCL1PPCAC_32993</name>
</gene>
<proteinExistence type="predicted"/>
<evidence type="ECO:0000313" key="2">
    <source>
        <dbReference type="Proteomes" id="UP001328107"/>
    </source>
</evidence>